<keyword evidence="1" id="KW-0732">Signal</keyword>
<dbReference type="EMBL" id="UGRY01000004">
    <property type="protein sequence ID" value="SUD48149.1"/>
    <property type="molecule type" value="Genomic_DNA"/>
</dbReference>
<accession>A0A379JHL7</accession>
<sequence>MRNRFRIAALAFALAAAPFAVIAPATAAVPLTPAEPTLPAVPHTAEPVGFACILIYPTPPECALASLSAGLSAQ</sequence>
<evidence type="ECO:0000313" key="3">
    <source>
        <dbReference type="Proteomes" id="UP000255467"/>
    </source>
</evidence>
<evidence type="ECO:0000256" key="1">
    <source>
        <dbReference type="SAM" id="SignalP"/>
    </source>
</evidence>
<reference evidence="2 3" key="1">
    <citation type="submission" date="2018-06" db="EMBL/GenBank/DDBJ databases">
        <authorList>
            <consortium name="Pathogen Informatics"/>
            <person name="Doyle S."/>
        </authorList>
    </citation>
    <scope>NUCLEOTIDE SEQUENCE [LARGE SCALE GENOMIC DNA]</scope>
    <source>
        <strain evidence="2 3">NCTC1934</strain>
    </source>
</reference>
<dbReference type="Proteomes" id="UP000255467">
    <property type="component" value="Unassembled WGS sequence"/>
</dbReference>
<gene>
    <name evidence="2" type="ORF">NCTC1934_05477</name>
</gene>
<name>A0A379JHL7_9NOCA</name>
<proteinExistence type="predicted"/>
<protein>
    <submittedName>
        <fullName evidence="2">Uncharacterized protein</fullName>
    </submittedName>
</protein>
<dbReference type="AlphaFoldDB" id="A0A379JHL7"/>
<feature type="signal peptide" evidence="1">
    <location>
        <begin position="1"/>
        <end position="27"/>
    </location>
</feature>
<organism evidence="2 3">
    <name type="scientific">Nocardia otitidiscaviarum</name>
    <dbReference type="NCBI Taxonomy" id="1823"/>
    <lineage>
        <taxon>Bacteria</taxon>
        <taxon>Bacillati</taxon>
        <taxon>Actinomycetota</taxon>
        <taxon>Actinomycetes</taxon>
        <taxon>Mycobacteriales</taxon>
        <taxon>Nocardiaceae</taxon>
        <taxon>Nocardia</taxon>
    </lineage>
</organism>
<feature type="chain" id="PRO_5016755909" evidence="1">
    <location>
        <begin position="28"/>
        <end position="74"/>
    </location>
</feature>
<evidence type="ECO:0000313" key="2">
    <source>
        <dbReference type="EMBL" id="SUD48149.1"/>
    </source>
</evidence>
<keyword evidence="3" id="KW-1185">Reference proteome</keyword>